<feature type="compositionally biased region" description="Basic residues" evidence="1">
    <location>
        <begin position="60"/>
        <end position="75"/>
    </location>
</feature>
<reference evidence="2" key="1">
    <citation type="journal article" date="2014" name="Genome Announc.">
        <title>Genome sequence of the yeast Cyberlindnera fabianii (Hansenula fabianii).</title>
        <authorList>
            <person name="Freel K.C."/>
            <person name="Sarilar V."/>
            <person name="Neuveglise C."/>
            <person name="Devillers H."/>
            <person name="Friedrich A."/>
            <person name="Schacherer J."/>
        </authorList>
    </citation>
    <scope>NUCLEOTIDE SEQUENCE</scope>
    <source>
        <strain evidence="2">YJS4271</strain>
    </source>
</reference>
<evidence type="ECO:0000313" key="2">
    <source>
        <dbReference type="EMBL" id="CDR43437.1"/>
    </source>
</evidence>
<feature type="compositionally biased region" description="Basic and acidic residues" evidence="1">
    <location>
        <begin position="154"/>
        <end position="168"/>
    </location>
</feature>
<proteinExistence type="predicted"/>
<feature type="compositionally biased region" description="Low complexity" evidence="1">
    <location>
        <begin position="80"/>
        <end position="93"/>
    </location>
</feature>
<name>A0A061B1V6_CYBFA</name>
<feature type="compositionally biased region" description="Low complexity" evidence="1">
    <location>
        <begin position="199"/>
        <end position="208"/>
    </location>
</feature>
<evidence type="ECO:0000256" key="1">
    <source>
        <dbReference type="SAM" id="MobiDB-lite"/>
    </source>
</evidence>
<gene>
    <name evidence="2" type="ORF">CYFA0S_12e00540g</name>
</gene>
<dbReference type="VEuPathDB" id="FungiDB:BON22_5403"/>
<dbReference type="AlphaFoldDB" id="A0A061B1V6"/>
<feature type="compositionally biased region" description="Low complexity" evidence="1">
    <location>
        <begin position="170"/>
        <end position="181"/>
    </location>
</feature>
<feature type="compositionally biased region" description="Polar residues" evidence="1">
    <location>
        <begin position="125"/>
        <end position="142"/>
    </location>
</feature>
<protein>
    <submittedName>
        <fullName evidence="2">CYFA0S12e00540g1_1</fullName>
    </submittedName>
</protein>
<organism evidence="2">
    <name type="scientific">Cyberlindnera fabianii</name>
    <name type="common">Yeast</name>
    <name type="synonym">Hansenula fabianii</name>
    <dbReference type="NCBI Taxonomy" id="36022"/>
    <lineage>
        <taxon>Eukaryota</taxon>
        <taxon>Fungi</taxon>
        <taxon>Dikarya</taxon>
        <taxon>Ascomycota</taxon>
        <taxon>Saccharomycotina</taxon>
        <taxon>Saccharomycetes</taxon>
        <taxon>Phaffomycetales</taxon>
        <taxon>Phaffomycetaceae</taxon>
        <taxon>Cyberlindnera</taxon>
    </lineage>
</organism>
<feature type="region of interest" description="Disordered" evidence="1">
    <location>
        <begin position="48"/>
        <end position="217"/>
    </location>
</feature>
<dbReference type="EMBL" id="LK052897">
    <property type="protein sequence ID" value="CDR43437.1"/>
    <property type="molecule type" value="Genomic_DNA"/>
</dbReference>
<sequence length="325" mass="35197">MFRNTFTRALKPVSVSCKGLYSTQAQISKDQIAQLLERVQKITAQSAIQSAEQGSFGGNKLRKSNRKPYNNKRSQKNGVAAAGAATDAASSEAFKPGPKKPFQQRTSTRDTTVTSDFSDVASGFVASNTNKPSNSTQRKTFTNRNNNYANKNNAGERRGSRFTDKLRDVSASSATAPAPRQRAQRRQRGSTPRDDKKSSGSSKISFKKANPNTSMISTSYVPEVPSIDDLIIDSPLTSQSADSRILKAYRELKHNPEADVSGVLTGKFHVASGADLDSKLKTDALKKNAAVVVSSLNKNTTLDYETKMKLLMPLSGLAPVKQLSA</sequence>
<feature type="compositionally biased region" description="Low complexity" evidence="1">
    <location>
        <begin position="143"/>
        <end position="153"/>
    </location>
</feature>
<feature type="compositionally biased region" description="Low complexity" evidence="1">
    <location>
        <begin position="105"/>
        <end position="120"/>
    </location>
</feature>
<dbReference type="OrthoDB" id="3981144at2759"/>
<accession>A0A061B1V6</accession>